<dbReference type="InterPro" id="IPR009874">
    <property type="entry name" value="DUF1428"/>
</dbReference>
<dbReference type="InterPro" id="IPR011008">
    <property type="entry name" value="Dimeric_a/b-barrel"/>
</dbReference>
<protein>
    <submittedName>
        <fullName evidence="1">DUF1428 domain-containing protein</fullName>
    </submittedName>
</protein>
<organism evidence="1 2">
    <name type="scientific">Sphingomonas longa</name>
    <dbReference type="NCBI Taxonomy" id="2778730"/>
    <lineage>
        <taxon>Bacteria</taxon>
        <taxon>Pseudomonadati</taxon>
        <taxon>Pseudomonadota</taxon>
        <taxon>Alphaproteobacteria</taxon>
        <taxon>Sphingomonadales</taxon>
        <taxon>Sphingomonadaceae</taxon>
        <taxon>Sphingomonas</taxon>
    </lineage>
</organism>
<keyword evidence="2" id="KW-1185">Reference proteome</keyword>
<evidence type="ECO:0000313" key="1">
    <source>
        <dbReference type="EMBL" id="MBM6576165.1"/>
    </source>
</evidence>
<name>A0ABS2D5I2_9SPHN</name>
<dbReference type="RefSeq" id="WP_204197458.1">
    <property type="nucleotide sequence ID" value="NZ_JAFEMC010000002.1"/>
</dbReference>
<dbReference type="EMBL" id="JAFEMC010000002">
    <property type="protein sequence ID" value="MBM6576165.1"/>
    <property type="molecule type" value="Genomic_DNA"/>
</dbReference>
<sequence length="238" mass="26317">MSCVQGFVIPVATGKRDAYLAMAQMAAPLFLEYGASRVVECWGDDVPHGTLTDFFRAVAAEEGETIVFSWIVWPDHDTAKAAEARMMEDERMKPPEDMPFDGKRLIYAGFQEIYDGGQGGPFGYIDGFLAPVPIASKEAYLDHARTMTAIVAENGCTRGTENWAEDIAEGKVTDFRRAVQLEPGEAVVFSWLEWPDKATRNAGMGKMMEDPRVHALDMPFDGKRMTYGGFVPILDTAN</sequence>
<proteinExistence type="predicted"/>
<reference evidence="1 2" key="1">
    <citation type="submission" date="2020-12" db="EMBL/GenBank/DDBJ databases">
        <title>Sphingomonas sp.</title>
        <authorList>
            <person name="Kim M.K."/>
        </authorList>
    </citation>
    <scope>NUCLEOTIDE SEQUENCE [LARGE SCALE GENOMIC DNA]</scope>
    <source>
        <strain evidence="1 2">BT552</strain>
    </source>
</reference>
<comment type="caution">
    <text evidence="1">The sequence shown here is derived from an EMBL/GenBank/DDBJ whole genome shotgun (WGS) entry which is preliminary data.</text>
</comment>
<gene>
    <name evidence="1" type="ORF">ILT43_07260</name>
</gene>
<dbReference type="Proteomes" id="UP000763641">
    <property type="component" value="Unassembled WGS sequence"/>
</dbReference>
<dbReference type="Pfam" id="PF07237">
    <property type="entry name" value="DUF1428"/>
    <property type="match status" value="2"/>
</dbReference>
<evidence type="ECO:0000313" key="2">
    <source>
        <dbReference type="Proteomes" id="UP000763641"/>
    </source>
</evidence>
<accession>A0ABS2D5I2</accession>
<dbReference type="Gene3D" id="3.30.70.100">
    <property type="match status" value="2"/>
</dbReference>
<dbReference type="SUPFAM" id="SSF54909">
    <property type="entry name" value="Dimeric alpha+beta barrel"/>
    <property type="match status" value="2"/>
</dbReference>